<dbReference type="EMBL" id="MDTU01000010">
    <property type="protein sequence ID" value="ODN40969.1"/>
    <property type="molecule type" value="Genomic_DNA"/>
</dbReference>
<reference evidence="2 3" key="1">
    <citation type="submission" date="2016-08" db="EMBL/GenBank/DDBJ databases">
        <title>Draft genome sequence of Candidatus Piscirickettsia litoralis, from seawater.</title>
        <authorList>
            <person name="Wan X."/>
            <person name="Lee A.J."/>
            <person name="Hou S."/>
            <person name="Donachie S.P."/>
        </authorList>
    </citation>
    <scope>NUCLEOTIDE SEQUENCE [LARGE SCALE GENOMIC DNA]</scope>
    <source>
        <strain evidence="2 3">Y2</strain>
    </source>
</reference>
<sequence>MGATLLLDKKSIYIDFLDSKQKKYRNKVTKFPVEDGSPITDDIINENPVINIKGIVSASPITFLSSLAPYSIDITSSLKKGEVVTHKYTSPQDAEKILVDFWESRKTVTLAIDNEQKVHNAAIADLEIKSDSDTGDSLFVELKLEIIKKVVSKTTTVPDNIADQKTQDDNSKKADLGHVAAKPVEKGTFEYQLGTKAISFTKGLF</sequence>
<evidence type="ECO:0000313" key="3">
    <source>
        <dbReference type="Proteomes" id="UP000094329"/>
    </source>
</evidence>
<protein>
    <recommendedName>
        <fullName evidence="1">Dit-like phage tail protein N-terminal domain-containing protein</fullName>
    </recommendedName>
</protein>
<evidence type="ECO:0000313" key="2">
    <source>
        <dbReference type="EMBL" id="ODN40969.1"/>
    </source>
</evidence>
<organism evidence="2 3">
    <name type="scientific">Piscirickettsia litoralis</name>
    <dbReference type="NCBI Taxonomy" id="1891921"/>
    <lineage>
        <taxon>Bacteria</taxon>
        <taxon>Pseudomonadati</taxon>
        <taxon>Pseudomonadota</taxon>
        <taxon>Gammaproteobacteria</taxon>
        <taxon>Thiotrichales</taxon>
        <taxon>Piscirickettsiaceae</taxon>
        <taxon>Piscirickettsia</taxon>
    </lineage>
</organism>
<accession>A0ABX2ZWH6</accession>
<gene>
    <name evidence="2" type="ORF">BGC07_18820</name>
</gene>
<comment type="caution">
    <text evidence="2">The sequence shown here is derived from an EMBL/GenBank/DDBJ whole genome shotgun (WGS) entry which is preliminary data.</text>
</comment>
<keyword evidence="3" id="KW-1185">Reference proteome</keyword>
<dbReference type="RefSeq" id="WP_069314593.1">
    <property type="nucleotide sequence ID" value="NZ_MDTU01000010.1"/>
</dbReference>
<dbReference type="Pfam" id="PF21821">
    <property type="entry name" value="Dit_like"/>
    <property type="match status" value="1"/>
</dbReference>
<name>A0ABX2ZWH6_9GAMM</name>
<feature type="domain" description="Dit-like phage tail protein N-terminal" evidence="1">
    <location>
        <begin position="15"/>
        <end position="158"/>
    </location>
</feature>
<proteinExistence type="predicted"/>
<evidence type="ECO:0000259" key="1">
    <source>
        <dbReference type="Pfam" id="PF21821"/>
    </source>
</evidence>
<dbReference type="InterPro" id="IPR048494">
    <property type="entry name" value="Dit-like_N"/>
</dbReference>
<dbReference type="Proteomes" id="UP000094329">
    <property type="component" value="Unassembled WGS sequence"/>
</dbReference>